<dbReference type="EMBL" id="MCGE01000007">
    <property type="protein sequence ID" value="ORZ19337.1"/>
    <property type="molecule type" value="Genomic_DNA"/>
</dbReference>
<keyword evidence="1" id="KW-0812">Transmembrane</keyword>
<evidence type="ECO:0000313" key="3">
    <source>
        <dbReference type="Proteomes" id="UP000193560"/>
    </source>
</evidence>
<protein>
    <submittedName>
        <fullName evidence="2">Uncharacterized protein</fullName>
    </submittedName>
</protein>
<reference evidence="2 3" key="1">
    <citation type="submission" date="2016-07" db="EMBL/GenBank/DDBJ databases">
        <title>Pervasive Adenine N6-methylation of Active Genes in Fungi.</title>
        <authorList>
            <consortium name="DOE Joint Genome Institute"/>
            <person name="Mondo S.J."/>
            <person name="Dannebaum R.O."/>
            <person name="Kuo R.C."/>
            <person name="Labutti K."/>
            <person name="Haridas S."/>
            <person name="Kuo A."/>
            <person name="Salamov A."/>
            <person name="Ahrendt S.R."/>
            <person name="Lipzen A."/>
            <person name="Sullivan W."/>
            <person name="Andreopoulos W.B."/>
            <person name="Clum A."/>
            <person name="Lindquist E."/>
            <person name="Daum C."/>
            <person name="Ramamoorthy G.K."/>
            <person name="Gryganskyi A."/>
            <person name="Culley D."/>
            <person name="Magnuson J.K."/>
            <person name="James T.Y."/>
            <person name="O'Malley M.A."/>
            <person name="Stajich J.E."/>
            <person name="Spatafora J.W."/>
            <person name="Visel A."/>
            <person name="Grigoriev I.V."/>
        </authorList>
    </citation>
    <scope>NUCLEOTIDE SEQUENCE [LARGE SCALE GENOMIC DNA]</scope>
    <source>
        <strain evidence="2 3">NRRL 1336</strain>
    </source>
</reference>
<evidence type="ECO:0000313" key="2">
    <source>
        <dbReference type="EMBL" id="ORZ19337.1"/>
    </source>
</evidence>
<name>A0A1X2IMT8_9FUNG</name>
<gene>
    <name evidence="2" type="ORF">BCR42DRAFT_409594</name>
</gene>
<feature type="transmembrane region" description="Helical" evidence="1">
    <location>
        <begin position="47"/>
        <end position="68"/>
    </location>
</feature>
<comment type="caution">
    <text evidence="2">The sequence shown here is derived from an EMBL/GenBank/DDBJ whole genome shotgun (WGS) entry which is preliminary data.</text>
</comment>
<dbReference type="AlphaFoldDB" id="A0A1X2IMT8"/>
<keyword evidence="3" id="KW-1185">Reference proteome</keyword>
<keyword evidence="1" id="KW-0472">Membrane</keyword>
<accession>A0A1X2IMT8</accession>
<dbReference type="Proteomes" id="UP000193560">
    <property type="component" value="Unassembled WGS sequence"/>
</dbReference>
<proteinExistence type="predicted"/>
<evidence type="ECO:0000256" key="1">
    <source>
        <dbReference type="SAM" id="Phobius"/>
    </source>
</evidence>
<sequence>MFSFVSHQVYMRSPWMLNMERISNIDIFDIIDHTLYHFEKEELLSNIMMIPLLSSISLPILYIILPILDRSPSLYRHIPAKKIYSIQKKKYPDIANQVINTDCYVVAKYFDYYFILFYFCFVLYHQTMFIESGYCAWIHMVLLY</sequence>
<keyword evidence="1" id="KW-1133">Transmembrane helix</keyword>
<organism evidence="2 3">
    <name type="scientific">Absidia repens</name>
    <dbReference type="NCBI Taxonomy" id="90262"/>
    <lineage>
        <taxon>Eukaryota</taxon>
        <taxon>Fungi</taxon>
        <taxon>Fungi incertae sedis</taxon>
        <taxon>Mucoromycota</taxon>
        <taxon>Mucoromycotina</taxon>
        <taxon>Mucoromycetes</taxon>
        <taxon>Mucorales</taxon>
        <taxon>Cunninghamellaceae</taxon>
        <taxon>Absidia</taxon>
    </lineage>
</organism>